<evidence type="ECO:0000259" key="3">
    <source>
        <dbReference type="Pfam" id="PF13458"/>
    </source>
</evidence>
<reference evidence="4 5" key="1">
    <citation type="submission" date="2017-08" db="EMBL/GenBank/DDBJ databases">
        <title>Pusillimonas indicus sp. nov., a member of the family Alcaligenaceae isolated from surface seawater.</title>
        <authorList>
            <person name="Li J."/>
        </authorList>
    </citation>
    <scope>NUCLEOTIDE SEQUENCE [LARGE SCALE GENOMIC DNA]</scope>
    <source>
        <strain evidence="4 5">L52-1-41</strain>
    </source>
</reference>
<dbReference type="Proteomes" id="UP000266206">
    <property type="component" value="Unassembled WGS sequence"/>
</dbReference>
<keyword evidence="2" id="KW-0732">Signal</keyword>
<dbReference type="InterPro" id="IPR028081">
    <property type="entry name" value="Leu-bd"/>
</dbReference>
<name>A0A3A1YY87_9BURK</name>
<dbReference type="InterPro" id="IPR028082">
    <property type="entry name" value="Peripla_BP_I"/>
</dbReference>
<gene>
    <name evidence="4" type="ORF">CJP73_02280</name>
</gene>
<dbReference type="InterPro" id="IPR051010">
    <property type="entry name" value="BCAA_transport"/>
</dbReference>
<dbReference type="RefSeq" id="WP_119515367.1">
    <property type="nucleotide sequence ID" value="NZ_NQYH01000001.1"/>
</dbReference>
<dbReference type="PANTHER" id="PTHR30483:SF6">
    <property type="entry name" value="PERIPLASMIC BINDING PROTEIN OF ABC TRANSPORTER FOR NATURAL AMINO ACIDS"/>
    <property type="match status" value="1"/>
</dbReference>
<feature type="domain" description="Leucine-binding protein" evidence="3">
    <location>
        <begin position="28"/>
        <end position="362"/>
    </location>
</feature>
<evidence type="ECO:0000256" key="2">
    <source>
        <dbReference type="ARBA" id="ARBA00022729"/>
    </source>
</evidence>
<dbReference type="OrthoDB" id="8522748at2"/>
<evidence type="ECO:0000256" key="1">
    <source>
        <dbReference type="ARBA" id="ARBA00010062"/>
    </source>
</evidence>
<dbReference type="PANTHER" id="PTHR30483">
    <property type="entry name" value="LEUCINE-SPECIFIC-BINDING PROTEIN"/>
    <property type="match status" value="1"/>
</dbReference>
<comment type="caution">
    <text evidence="4">The sequence shown here is derived from an EMBL/GenBank/DDBJ whole genome shotgun (WGS) entry which is preliminary data.</text>
</comment>
<dbReference type="Gene3D" id="3.40.50.2300">
    <property type="match status" value="2"/>
</dbReference>
<accession>A0A3A1YY87</accession>
<evidence type="ECO:0000313" key="4">
    <source>
        <dbReference type="EMBL" id="RIY42279.1"/>
    </source>
</evidence>
<dbReference type="Pfam" id="PF13458">
    <property type="entry name" value="Peripla_BP_6"/>
    <property type="match status" value="1"/>
</dbReference>
<proteinExistence type="inferred from homology"/>
<dbReference type="AlphaFoldDB" id="A0A3A1YY87"/>
<protein>
    <submittedName>
        <fullName evidence="4">ABC transporter substrate-binding protein</fullName>
    </submittedName>
</protein>
<organism evidence="4 5">
    <name type="scientific">Neopusillimonas maritima</name>
    <dbReference type="NCBI Taxonomy" id="2026239"/>
    <lineage>
        <taxon>Bacteria</taxon>
        <taxon>Pseudomonadati</taxon>
        <taxon>Pseudomonadota</taxon>
        <taxon>Betaproteobacteria</taxon>
        <taxon>Burkholderiales</taxon>
        <taxon>Alcaligenaceae</taxon>
        <taxon>Neopusillimonas</taxon>
    </lineage>
</organism>
<sequence>MLLEKILKKSVLSLALVCAVPGMAMADIKIGFLGTLSGPSAANGRDQLDGFRLALEQLDGKLGGVETEIVAEDDQMKPSVALTGVSRLLEREEVDAVVGLTFTHVLMALQPKIAETDVPFIGTISGPSPTAGALCKPNLFIMSWQSDAPAEAMGKYMQDKGVKTISTLTPNFVGGKDKISGLRNTYKGEIIDEIYTPLSQLDFSAELTQVAVSDPEGVFMFYPGGLGVTFMRQYKQAGLAGKLPLYTANSIEGEDVDAMGEAVIGAYAADTWTPGISSEYSKQFVNAYREKYNRTPSAYAAFSYDAMMKLNAAVEALKGDVSDKKAFVKAIKTADFESVRGDFKFGNNNYPVQDYHIFEMVEGENGKPDWKLVQENVLKDHVDTYAAQCTMS</sequence>
<evidence type="ECO:0000313" key="5">
    <source>
        <dbReference type="Proteomes" id="UP000266206"/>
    </source>
</evidence>
<comment type="similarity">
    <text evidence="1">Belongs to the leucine-binding protein family.</text>
</comment>
<dbReference type="EMBL" id="NQYH01000001">
    <property type="protein sequence ID" value="RIY42279.1"/>
    <property type="molecule type" value="Genomic_DNA"/>
</dbReference>
<dbReference type="CDD" id="cd06359">
    <property type="entry name" value="PBP1_Nba-like"/>
    <property type="match status" value="1"/>
</dbReference>
<dbReference type="SUPFAM" id="SSF53822">
    <property type="entry name" value="Periplasmic binding protein-like I"/>
    <property type="match status" value="1"/>
</dbReference>